<evidence type="ECO:0000256" key="1">
    <source>
        <dbReference type="SAM" id="Phobius"/>
    </source>
</evidence>
<organism evidence="2 3">
    <name type="scientific">Paramecium sonneborni</name>
    <dbReference type="NCBI Taxonomy" id="65129"/>
    <lineage>
        <taxon>Eukaryota</taxon>
        <taxon>Sar</taxon>
        <taxon>Alveolata</taxon>
        <taxon>Ciliophora</taxon>
        <taxon>Intramacronucleata</taxon>
        <taxon>Oligohymenophorea</taxon>
        <taxon>Peniculida</taxon>
        <taxon>Parameciidae</taxon>
        <taxon>Paramecium</taxon>
    </lineage>
</organism>
<keyword evidence="1" id="KW-0472">Membrane</keyword>
<keyword evidence="1" id="KW-0812">Transmembrane</keyword>
<feature type="transmembrane region" description="Helical" evidence="1">
    <location>
        <begin position="88"/>
        <end position="109"/>
    </location>
</feature>
<reference evidence="2" key="1">
    <citation type="submission" date="2021-01" db="EMBL/GenBank/DDBJ databases">
        <authorList>
            <consortium name="Genoscope - CEA"/>
            <person name="William W."/>
        </authorList>
    </citation>
    <scope>NUCLEOTIDE SEQUENCE</scope>
</reference>
<feature type="transmembrane region" description="Helical" evidence="1">
    <location>
        <begin position="176"/>
        <end position="201"/>
    </location>
</feature>
<feature type="transmembrane region" description="Helical" evidence="1">
    <location>
        <begin position="115"/>
        <end position="140"/>
    </location>
</feature>
<evidence type="ECO:0000313" key="2">
    <source>
        <dbReference type="EMBL" id="CAD8107588.1"/>
    </source>
</evidence>
<feature type="transmembrane region" description="Helical" evidence="1">
    <location>
        <begin position="221"/>
        <end position="244"/>
    </location>
</feature>
<dbReference type="Proteomes" id="UP000692954">
    <property type="component" value="Unassembled WGS sequence"/>
</dbReference>
<comment type="caution">
    <text evidence="2">The sequence shown here is derived from an EMBL/GenBank/DDBJ whole genome shotgun (WGS) entry which is preliminary data.</text>
</comment>
<feature type="transmembrane region" description="Helical" evidence="1">
    <location>
        <begin position="47"/>
        <end position="67"/>
    </location>
</feature>
<proteinExistence type="predicted"/>
<protein>
    <submittedName>
        <fullName evidence="2">Uncharacterized protein</fullName>
    </submittedName>
</protein>
<name>A0A8S1PY26_9CILI</name>
<evidence type="ECO:0000313" key="3">
    <source>
        <dbReference type="Proteomes" id="UP000692954"/>
    </source>
</evidence>
<keyword evidence="1" id="KW-1133">Transmembrane helix</keyword>
<gene>
    <name evidence="2" type="ORF">PSON_ATCC_30995.1.T0890090</name>
</gene>
<dbReference type="EMBL" id="CAJJDN010000089">
    <property type="protein sequence ID" value="CAD8107588.1"/>
    <property type="molecule type" value="Genomic_DNA"/>
</dbReference>
<dbReference type="AlphaFoldDB" id="A0A8S1PY26"/>
<feature type="transmembrane region" description="Helical" evidence="1">
    <location>
        <begin position="24"/>
        <end position="41"/>
    </location>
</feature>
<sequence>MILCLYQIIVRVIEQRRILKRKQFLFLIILAADIFFLIFTMDRNLTFAYFLYFYFDQCFLIFLVYFFTKKATDLNVYNKSKTKLVRGCTYGLFAFFSILLLIDIIVYYFKKENCSYITLFVIRLVELFAIIIFITGAYYLNKKMNALIIEQIMFTNRMTGVEKTQYIKTRNIKLKFWTLVCVTAFGQIIQWVADLIYFINYRQNQSKGCELPAYNVVLKPWVDLLICFFGYFLPLFCAVYLFWFKKKQVQYVVRMSSRLNRGIIRSRKFTRTVLSQIVKQVEQFVLIFKTKLKKKQKLYNNSANYIIIQYLQLIQYICSKKI</sequence>
<accession>A0A8S1PY26</accession>
<dbReference type="OrthoDB" id="309229at2759"/>
<keyword evidence="3" id="KW-1185">Reference proteome</keyword>